<evidence type="ECO:0000256" key="1">
    <source>
        <dbReference type="ARBA" id="ARBA00023002"/>
    </source>
</evidence>
<dbReference type="AlphaFoldDB" id="A0A2W4TZ56"/>
<evidence type="ECO:0000259" key="2">
    <source>
        <dbReference type="Pfam" id="PF01494"/>
    </source>
</evidence>
<reference evidence="3 4" key="2">
    <citation type="submission" date="2018-06" db="EMBL/GenBank/DDBJ databases">
        <title>Metagenomic assembly of (sub)arctic Cyanobacteria and their associated microbiome from non-axenic cultures.</title>
        <authorList>
            <person name="Baurain D."/>
        </authorList>
    </citation>
    <scope>NUCLEOTIDE SEQUENCE [LARGE SCALE GENOMIC DNA]</scope>
    <source>
        <strain evidence="3">ULC129bin1</strain>
    </source>
</reference>
<gene>
    <name evidence="3" type="ORF">DCF25_15500</name>
</gene>
<dbReference type="Proteomes" id="UP000249354">
    <property type="component" value="Unassembled WGS sequence"/>
</dbReference>
<protein>
    <submittedName>
        <fullName evidence="3">Monooxygenase</fullName>
    </submittedName>
</protein>
<dbReference type="InterPro" id="IPR036188">
    <property type="entry name" value="FAD/NAD-bd_sf"/>
</dbReference>
<dbReference type="PANTHER" id="PTHR43476:SF5">
    <property type="entry name" value="FAD-DEPENDENT MONOOXYGENASE"/>
    <property type="match status" value="1"/>
</dbReference>
<dbReference type="Pfam" id="PF01494">
    <property type="entry name" value="FAD_binding_3"/>
    <property type="match status" value="1"/>
</dbReference>
<name>A0A2W4TZ56_9CYAN</name>
<dbReference type="GO" id="GO:0071949">
    <property type="term" value="F:FAD binding"/>
    <property type="evidence" value="ECO:0007669"/>
    <property type="project" value="InterPro"/>
</dbReference>
<keyword evidence="3" id="KW-0503">Monooxygenase</keyword>
<organism evidence="3 4">
    <name type="scientific">Leptolyngbya foveolarum</name>
    <dbReference type="NCBI Taxonomy" id="47253"/>
    <lineage>
        <taxon>Bacteria</taxon>
        <taxon>Bacillati</taxon>
        <taxon>Cyanobacteriota</taxon>
        <taxon>Cyanophyceae</taxon>
        <taxon>Leptolyngbyales</taxon>
        <taxon>Leptolyngbyaceae</taxon>
        <taxon>Leptolyngbya group</taxon>
        <taxon>Leptolyngbya</taxon>
    </lineage>
</organism>
<keyword evidence="1" id="KW-0560">Oxidoreductase</keyword>
<evidence type="ECO:0000313" key="3">
    <source>
        <dbReference type="EMBL" id="PZO13922.1"/>
    </source>
</evidence>
<dbReference type="Gene3D" id="3.50.50.60">
    <property type="entry name" value="FAD/NAD(P)-binding domain"/>
    <property type="match status" value="1"/>
</dbReference>
<proteinExistence type="predicted"/>
<dbReference type="InterPro" id="IPR050631">
    <property type="entry name" value="PheA/TfdB_FAD_monoxygenase"/>
</dbReference>
<comment type="caution">
    <text evidence="3">The sequence shown here is derived from an EMBL/GenBank/DDBJ whole genome shotgun (WGS) entry which is preliminary data.</text>
</comment>
<dbReference type="PANTHER" id="PTHR43476">
    <property type="entry name" value="3-(3-HYDROXY-PHENYL)PROPIONATE/3-HYDROXYCINNAMIC ACID HYDROXYLASE"/>
    <property type="match status" value="1"/>
</dbReference>
<dbReference type="EMBL" id="QBMC01000116">
    <property type="protein sequence ID" value="PZO13922.1"/>
    <property type="molecule type" value="Genomic_DNA"/>
</dbReference>
<dbReference type="InterPro" id="IPR002938">
    <property type="entry name" value="FAD-bd"/>
</dbReference>
<dbReference type="SUPFAM" id="SSF51905">
    <property type="entry name" value="FAD/NAD(P)-binding domain"/>
    <property type="match status" value="1"/>
</dbReference>
<reference evidence="4" key="1">
    <citation type="submission" date="2018-04" db="EMBL/GenBank/DDBJ databases">
        <authorList>
            <person name="Cornet L."/>
        </authorList>
    </citation>
    <scope>NUCLEOTIDE SEQUENCE [LARGE SCALE GENOMIC DNA]</scope>
</reference>
<sequence length="407" mass="45452">MKHIVVVGAGPAGVATALLLARQGMKVTLLEKEVAFERVFRGEGLMPAGLDALYQMGLKETFRKVASRRLDSWDFYVGGQRRMRVTEPENEGLATQIIDQGGLLRTMVDRAKKLPNFEFLAGWQVSELLRQEDAVIGVRANRGGEQKDVSADCIIACDGRYSRLRQLAGLSITQAKSQFDVLWFKLPAPPSLAEETPFVACLQPDRQFAFYPSWDGRLQIGWIVEKSAHKRGGLARLKEKDWIEEFSLALPPELASHFRAHKDELEGPIYLDVQVGCCEQWSIPGLLLIGDAAHPMAPNRAQGINMALRDAIVVANHFSALKDAKEEQISTDVLSAIQAERAPEIEAVQKMQLAEWQKVEFISRPGLPYFGFKAIATLFGRFKFAQNIWLHEQQGLREGVLSVDLKT</sequence>
<dbReference type="GO" id="GO:0004497">
    <property type="term" value="F:monooxygenase activity"/>
    <property type="evidence" value="ECO:0007669"/>
    <property type="project" value="UniProtKB-KW"/>
</dbReference>
<evidence type="ECO:0000313" key="4">
    <source>
        <dbReference type="Proteomes" id="UP000249354"/>
    </source>
</evidence>
<accession>A0A2W4TZ56</accession>
<dbReference type="PRINTS" id="PR00420">
    <property type="entry name" value="RNGMNOXGNASE"/>
</dbReference>
<feature type="domain" description="FAD-binding" evidence="2">
    <location>
        <begin position="4"/>
        <end position="348"/>
    </location>
</feature>